<feature type="transmembrane region" description="Helical" evidence="3">
    <location>
        <begin position="31"/>
        <end position="49"/>
    </location>
</feature>
<proteinExistence type="predicted"/>
<dbReference type="Proteomes" id="UP000317371">
    <property type="component" value="Unassembled WGS sequence"/>
</dbReference>
<dbReference type="InParanoid" id="A0A540V8E3"/>
<comment type="caution">
    <text evidence="4">The sequence shown here is derived from an EMBL/GenBank/DDBJ whole genome shotgun (WGS) entry which is preliminary data.</text>
</comment>
<keyword evidence="5" id="KW-1185">Reference proteome</keyword>
<sequence>MDLSSTSAVSSSTRARSLAEPTEPGLEPGDLAAAIPAAAVIVVAAYIGAQMLSDIASLKIGVVAGLAVDMGTFIYPITFTLRDVVHKLLGKRNAQVLIVMAGIINLFMAGYLMWAAWVPSDPGWGLGEAFSAILAPVWRIVIASIVAELASELLDTEIYHWFVTRITRRFQWLRVLISNSISVPVDNIIFAVGAFGWVLPWDVVWQIFLFNLLVKYGVTLFSLPLIYLAPEDFSRE</sequence>
<feature type="transmembrane region" description="Helical" evidence="3">
    <location>
        <begin position="96"/>
        <end position="117"/>
    </location>
</feature>
<evidence type="ECO:0000313" key="4">
    <source>
        <dbReference type="EMBL" id="TQE93030.1"/>
    </source>
</evidence>
<dbReference type="OrthoDB" id="9805479at2"/>
<dbReference type="InterPro" id="IPR003744">
    <property type="entry name" value="YhhQ"/>
</dbReference>
<organism evidence="4 5">
    <name type="scientific">Litorilinea aerophila</name>
    <dbReference type="NCBI Taxonomy" id="1204385"/>
    <lineage>
        <taxon>Bacteria</taxon>
        <taxon>Bacillati</taxon>
        <taxon>Chloroflexota</taxon>
        <taxon>Caldilineae</taxon>
        <taxon>Caldilineales</taxon>
        <taxon>Caldilineaceae</taxon>
        <taxon>Litorilinea</taxon>
    </lineage>
</organism>
<dbReference type="Pfam" id="PF02592">
    <property type="entry name" value="Vut_1"/>
    <property type="match status" value="1"/>
</dbReference>
<dbReference type="NCBIfam" id="TIGR00697">
    <property type="entry name" value="queuosine precursor transporter"/>
    <property type="match status" value="1"/>
</dbReference>
<evidence type="ECO:0000256" key="3">
    <source>
        <dbReference type="SAM" id="Phobius"/>
    </source>
</evidence>
<evidence type="ECO:0000256" key="1">
    <source>
        <dbReference type="NCBIfam" id="TIGR00697"/>
    </source>
</evidence>
<feature type="transmembrane region" description="Helical" evidence="3">
    <location>
        <begin position="172"/>
        <end position="197"/>
    </location>
</feature>
<name>A0A540V8E3_9CHLR</name>
<keyword evidence="3" id="KW-1133">Transmembrane helix</keyword>
<keyword evidence="3" id="KW-0812">Transmembrane</keyword>
<dbReference type="PANTHER" id="PTHR34300">
    <property type="entry name" value="QUEUOSINE PRECURSOR TRANSPORTER-RELATED"/>
    <property type="match status" value="1"/>
</dbReference>
<gene>
    <name evidence="4" type="ORF">FKZ61_23215</name>
</gene>
<dbReference type="EMBL" id="VIGC01000057">
    <property type="protein sequence ID" value="TQE93030.1"/>
    <property type="molecule type" value="Genomic_DNA"/>
</dbReference>
<dbReference type="AlphaFoldDB" id="A0A540V8E3"/>
<keyword evidence="3" id="KW-0472">Membrane</keyword>
<dbReference type="PANTHER" id="PTHR34300:SF2">
    <property type="entry name" value="QUEUOSINE PRECURSOR TRANSPORTER-RELATED"/>
    <property type="match status" value="1"/>
</dbReference>
<accession>A0A540V8E3</accession>
<dbReference type="RefSeq" id="WP_141612567.1">
    <property type="nucleotide sequence ID" value="NZ_VIGC02000057.1"/>
</dbReference>
<evidence type="ECO:0000313" key="5">
    <source>
        <dbReference type="Proteomes" id="UP000317371"/>
    </source>
</evidence>
<feature type="transmembrane region" description="Helical" evidence="3">
    <location>
        <begin position="203"/>
        <end position="229"/>
    </location>
</feature>
<feature type="compositionally biased region" description="Low complexity" evidence="2">
    <location>
        <begin position="1"/>
        <end position="16"/>
    </location>
</feature>
<reference evidence="4 5" key="1">
    <citation type="submission" date="2019-06" db="EMBL/GenBank/DDBJ databases">
        <title>Genome sequence of Litorilinea aerophila BAA-2444.</title>
        <authorList>
            <person name="Maclea K.S."/>
            <person name="Maurais E.G."/>
            <person name="Iannazzi L.C."/>
        </authorList>
    </citation>
    <scope>NUCLEOTIDE SEQUENCE [LARGE SCALE GENOMIC DNA]</scope>
    <source>
        <strain evidence="4 5">ATCC BAA-2444</strain>
    </source>
</reference>
<feature type="region of interest" description="Disordered" evidence="2">
    <location>
        <begin position="1"/>
        <end position="24"/>
    </location>
</feature>
<evidence type="ECO:0000256" key="2">
    <source>
        <dbReference type="SAM" id="MobiDB-lite"/>
    </source>
</evidence>
<feature type="transmembrane region" description="Helical" evidence="3">
    <location>
        <begin position="129"/>
        <end position="151"/>
    </location>
</feature>
<protein>
    <recommendedName>
        <fullName evidence="1">Queuosine precursor transporter</fullName>
    </recommendedName>
</protein>